<evidence type="ECO:0000313" key="2">
    <source>
        <dbReference type="EMBL" id="NAY90984.1"/>
    </source>
</evidence>
<keyword evidence="3" id="KW-1185">Reference proteome</keyword>
<dbReference type="Proteomes" id="UP000667650">
    <property type="component" value="Unassembled WGS sequence"/>
</dbReference>
<dbReference type="AlphaFoldDB" id="A0A964WWW5"/>
<protein>
    <submittedName>
        <fullName evidence="2">Outer membrane lipoprotein-sorting protein</fullName>
    </submittedName>
</protein>
<feature type="signal peptide" evidence="1">
    <location>
        <begin position="1"/>
        <end position="21"/>
    </location>
</feature>
<proteinExistence type="predicted"/>
<evidence type="ECO:0000313" key="3">
    <source>
        <dbReference type="Proteomes" id="UP000667650"/>
    </source>
</evidence>
<gene>
    <name evidence="2" type="ORF">GTQ34_03545</name>
</gene>
<sequence>MKTTKIFTIAFLLSLMLPVQAQDVDEIISTYFENIGGIDNFRQLEGIRFEGKGTQQSFEFPVRMVQLKDGRQMFAFTFQGKEIKQGVFDGEVLWNTNFMSMKAEKSDAEQTANFKLNTNDFPDSFLDYKEKGYTAELLGKETMEGAETFKIKLVKEPITVDGVQEEDISYYYFDTDNFVPIAVESTIRSGQAKGKTSKTVMSDYQEVDGLYFPYSTTQYVDGNLAFTMTLENIELNPLVDTSEFAFPEEVAEEKE</sequence>
<keyword evidence="1" id="KW-0732">Signal</keyword>
<dbReference type="RefSeq" id="WP_166522375.1">
    <property type="nucleotide sequence ID" value="NZ_JAAABI010000001.1"/>
</dbReference>
<dbReference type="Gene3D" id="2.50.20.10">
    <property type="entry name" value="Lipoprotein localisation LolA/LolB/LppX"/>
    <property type="match status" value="1"/>
</dbReference>
<accession>A0A964WWW5</accession>
<reference evidence="2" key="1">
    <citation type="submission" date="2020-01" db="EMBL/GenBank/DDBJ databases">
        <title>Muricauda ochracea sp. nov., isolated from a tidal flat of Garorim bay in Korea.</title>
        <authorList>
            <person name="Kim D."/>
            <person name="Yoo Y."/>
            <person name="Kim J.-J."/>
        </authorList>
    </citation>
    <scope>NUCLEOTIDE SEQUENCE</scope>
    <source>
        <strain evidence="2">JGD-17</strain>
    </source>
</reference>
<feature type="chain" id="PRO_5037523605" evidence="1">
    <location>
        <begin position="22"/>
        <end position="255"/>
    </location>
</feature>
<dbReference type="EMBL" id="JAAABI010000001">
    <property type="protein sequence ID" value="NAY90984.1"/>
    <property type="molecule type" value="Genomic_DNA"/>
</dbReference>
<keyword evidence="2" id="KW-0449">Lipoprotein</keyword>
<comment type="caution">
    <text evidence="2">The sequence shown here is derived from an EMBL/GenBank/DDBJ whole genome shotgun (WGS) entry which is preliminary data.</text>
</comment>
<organism evidence="2 3">
    <name type="scientific">Flagellimonas ochracea</name>
    <dbReference type="NCBI Taxonomy" id="2696472"/>
    <lineage>
        <taxon>Bacteria</taxon>
        <taxon>Pseudomonadati</taxon>
        <taxon>Bacteroidota</taxon>
        <taxon>Flavobacteriia</taxon>
        <taxon>Flavobacteriales</taxon>
        <taxon>Flavobacteriaceae</taxon>
        <taxon>Flagellimonas</taxon>
    </lineage>
</organism>
<name>A0A964WWW5_9FLAO</name>
<evidence type="ECO:0000256" key="1">
    <source>
        <dbReference type="SAM" id="SignalP"/>
    </source>
</evidence>